<evidence type="ECO:0000313" key="2">
    <source>
        <dbReference type="EMBL" id="AEI47947.1"/>
    </source>
</evidence>
<keyword evidence="2" id="KW-0808">Transferase</keyword>
<feature type="domain" description="Glycosyltransferase 2-like" evidence="1">
    <location>
        <begin position="4"/>
        <end position="142"/>
    </location>
</feature>
<reference evidence="2 3" key="2">
    <citation type="journal article" date="2012" name="Stand. Genomic Sci.">
        <title>Complete genome sequence of the aquatic bacterium Runella slithyformis type strain (LSU 4(T)).</title>
        <authorList>
            <person name="Copeland A."/>
            <person name="Zhang X."/>
            <person name="Misra M."/>
            <person name="Lapidus A."/>
            <person name="Nolan M."/>
            <person name="Lucas S."/>
            <person name="Deshpande S."/>
            <person name="Cheng J.F."/>
            <person name="Tapia R."/>
            <person name="Goodwin L.A."/>
            <person name="Pitluck S."/>
            <person name="Liolios K."/>
            <person name="Pagani I."/>
            <person name="Ivanova N."/>
            <person name="Mikhailova N."/>
            <person name="Pati A."/>
            <person name="Chen A."/>
            <person name="Palaniappan K."/>
            <person name="Land M."/>
            <person name="Hauser L."/>
            <person name="Pan C."/>
            <person name="Jeffries C.D."/>
            <person name="Detter J.C."/>
            <person name="Brambilla E.M."/>
            <person name="Rohde M."/>
            <person name="Djao O.D."/>
            <person name="Goker M."/>
            <person name="Sikorski J."/>
            <person name="Tindall B.J."/>
            <person name="Woyke T."/>
            <person name="Bristow J."/>
            <person name="Eisen J.A."/>
            <person name="Markowitz V."/>
            <person name="Hugenholtz P."/>
            <person name="Kyrpides N.C."/>
            <person name="Klenk H.P."/>
            <person name="Mavromatis K."/>
        </authorList>
    </citation>
    <scope>NUCLEOTIDE SEQUENCE [LARGE SCALE GENOMIC DNA]</scope>
    <source>
        <strain evidence="3">ATCC 29530 / DSM 19594 / LMG 11500 / NCIMB 11436 / LSU 4</strain>
    </source>
</reference>
<accession>A0A7U3ZIU1</accession>
<dbReference type="GO" id="GO:0016758">
    <property type="term" value="F:hexosyltransferase activity"/>
    <property type="evidence" value="ECO:0007669"/>
    <property type="project" value="UniProtKB-ARBA"/>
</dbReference>
<reference evidence="3" key="1">
    <citation type="submission" date="2011-06" db="EMBL/GenBank/DDBJ databases">
        <title>The complete genome of chromosome of Runella slithyformis DSM 19594.</title>
        <authorList>
            <consortium name="US DOE Joint Genome Institute (JGI-PGF)"/>
            <person name="Lucas S."/>
            <person name="Han J."/>
            <person name="Lapidus A."/>
            <person name="Bruce D."/>
            <person name="Goodwin L."/>
            <person name="Pitluck S."/>
            <person name="Peters L."/>
            <person name="Kyrpides N."/>
            <person name="Mavromatis K."/>
            <person name="Ivanova N."/>
            <person name="Ovchinnikova G."/>
            <person name="Zhang X."/>
            <person name="Misra M."/>
            <person name="Detter J.C."/>
            <person name="Tapia R."/>
            <person name="Han C."/>
            <person name="Land M."/>
            <person name="Hauser L."/>
            <person name="Markowitz V."/>
            <person name="Cheng J.-F."/>
            <person name="Hugenholtz P."/>
            <person name="Woyke T."/>
            <person name="Wu D."/>
            <person name="Tindall B."/>
            <person name="Faehrich R."/>
            <person name="Brambilla E."/>
            <person name="Klenk H.-P."/>
            <person name="Eisen J.A."/>
        </authorList>
    </citation>
    <scope>NUCLEOTIDE SEQUENCE [LARGE SCALE GENOMIC DNA]</scope>
    <source>
        <strain evidence="3">ATCC 29530 / DSM 19594 / LMG 11500 / NCIMB 11436 / LSU 4</strain>
    </source>
</reference>
<dbReference type="Gene3D" id="3.90.550.10">
    <property type="entry name" value="Spore Coat Polysaccharide Biosynthesis Protein SpsA, Chain A"/>
    <property type="match status" value="1"/>
</dbReference>
<dbReference type="Proteomes" id="UP000000493">
    <property type="component" value="Chromosome"/>
</dbReference>
<dbReference type="SUPFAM" id="SSF53448">
    <property type="entry name" value="Nucleotide-diphospho-sugar transferases"/>
    <property type="match status" value="1"/>
</dbReference>
<dbReference type="PANTHER" id="PTHR22916">
    <property type="entry name" value="GLYCOSYLTRANSFERASE"/>
    <property type="match status" value="1"/>
</dbReference>
<evidence type="ECO:0000313" key="3">
    <source>
        <dbReference type="Proteomes" id="UP000000493"/>
    </source>
</evidence>
<dbReference type="RefSeq" id="WP_013927263.1">
    <property type="nucleotide sequence ID" value="NC_015703.1"/>
</dbReference>
<organism evidence="2 3">
    <name type="scientific">Runella slithyformis (strain ATCC 29530 / DSM 19594 / LMG 11500 / NCIMB 11436 / LSU 4)</name>
    <dbReference type="NCBI Taxonomy" id="761193"/>
    <lineage>
        <taxon>Bacteria</taxon>
        <taxon>Pseudomonadati</taxon>
        <taxon>Bacteroidota</taxon>
        <taxon>Cytophagia</taxon>
        <taxon>Cytophagales</taxon>
        <taxon>Spirosomataceae</taxon>
        <taxon>Runella</taxon>
    </lineage>
</organism>
<gene>
    <name evidence="2" type="ordered locus">Runsl_1522</name>
</gene>
<keyword evidence="3" id="KW-1185">Reference proteome</keyword>
<dbReference type="PANTHER" id="PTHR22916:SF3">
    <property type="entry name" value="UDP-GLCNAC:BETAGAL BETA-1,3-N-ACETYLGLUCOSAMINYLTRANSFERASE-LIKE PROTEIN 1"/>
    <property type="match status" value="1"/>
</dbReference>
<proteinExistence type="predicted"/>
<protein>
    <submittedName>
        <fullName evidence="2">Glycosyl transferase family 2</fullName>
    </submittedName>
</protein>
<dbReference type="InterPro" id="IPR029044">
    <property type="entry name" value="Nucleotide-diphossugar_trans"/>
</dbReference>
<sequence length="271" mass="31282">MKVSVCVPTFNHEKYIAQMLDGALRQQTDFSFEIVIGDDASTDTAPAIIEEYVRRFPDKIRAYLHPLNLGPEEPKEFAGRNNVLFLLKACRGEYVALCEGDDYWTDPLKLQRQVDFLEAHPDFAICHHDLEVIYEDGSASHSFNSPDQKTVSTIEDILDDRWFIGTASLMYRNFFRTDDFADWHQRAAAGDWALVIQLAARGNIGYLPEVMGTYRKHRGGLSNVHAVTNAYFLRNRRQMFVDVNEWLAYQYNETVLKTIQKYDRLIKEIGN</sequence>
<dbReference type="AlphaFoldDB" id="A0A7U3ZIU1"/>
<name>A0A7U3ZIU1_RUNSL</name>
<evidence type="ECO:0000259" key="1">
    <source>
        <dbReference type="Pfam" id="PF00535"/>
    </source>
</evidence>
<dbReference type="EMBL" id="CP002859">
    <property type="protein sequence ID" value="AEI47947.1"/>
    <property type="molecule type" value="Genomic_DNA"/>
</dbReference>
<dbReference type="KEGG" id="rsi:Runsl_1522"/>
<dbReference type="Pfam" id="PF00535">
    <property type="entry name" value="Glycos_transf_2"/>
    <property type="match status" value="1"/>
</dbReference>
<dbReference type="InterPro" id="IPR001173">
    <property type="entry name" value="Glyco_trans_2-like"/>
</dbReference>